<dbReference type="SUPFAM" id="SSF55729">
    <property type="entry name" value="Acyl-CoA N-acyltransferases (Nat)"/>
    <property type="match status" value="1"/>
</dbReference>
<dbReference type="RefSeq" id="WP_326837800.1">
    <property type="nucleotide sequence ID" value="NZ_CP142149.1"/>
</dbReference>
<gene>
    <name evidence="2" type="ORF">VSH64_23455</name>
</gene>
<dbReference type="PROSITE" id="PS51186">
    <property type="entry name" value="GNAT"/>
    <property type="match status" value="1"/>
</dbReference>
<accession>A0ABZ1IKD8</accession>
<dbReference type="Proteomes" id="UP001330812">
    <property type="component" value="Chromosome"/>
</dbReference>
<dbReference type="Gene3D" id="3.40.630.30">
    <property type="match status" value="1"/>
</dbReference>
<dbReference type="InterPro" id="IPR051531">
    <property type="entry name" value="N-acetyltransferase"/>
</dbReference>
<dbReference type="GO" id="GO:0016740">
    <property type="term" value="F:transferase activity"/>
    <property type="evidence" value="ECO:0007669"/>
    <property type="project" value="UniProtKB-KW"/>
</dbReference>
<proteinExistence type="predicted"/>
<dbReference type="InterPro" id="IPR000182">
    <property type="entry name" value="GNAT_dom"/>
</dbReference>
<dbReference type="EMBL" id="CP142149">
    <property type="protein sequence ID" value="WSE34994.1"/>
    <property type="molecule type" value="Genomic_DNA"/>
</dbReference>
<organism evidence="2 3">
    <name type="scientific">Amycolatopsis rhabdoformis</name>
    <dbReference type="NCBI Taxonomy" id="1448059"/>
    <lineage>
        <taxon>Bacteria</taxon>
        <taxon>Bacillati</taxon>
        <taxon>Actinomycetota</taxon>
        <taxon>Actinomycetes</taxon>
        <taxon>Pseudonocardiales</taxon>
        <taxon>Pseudonocardiaceae</taxon>
        <taxon>Amycolatopsis</taxon>
    </lineage>
</organism>
<feature type="domain" description="N-acetyltransferase" evidence="1">
    <location>
        <begin position="3"/>
        <end position="163"/>
    </location>
</feature>
<keyword evidence="3" id="KW-1185">Reference proteome</keyword>
<name>A0ABZ1IKD8_9PSEU</name>
<dbReference type="InterPro" id="IPR016181">
    <property type="entry name" value="Acyl_CoA_acyltransferase"/>
</dbReference>
<dbReference type="EC" id="2.-.-.-" evidence="2"/>
<dbReference type="Pfam" id="PF13302">
    <property type="entry name" value="Acetyltransf_3"/>
    <property type="match status" value="1"/>
</dbReference>
<protein>
    <submittedName>
        <fullName evidence="2">GNAT family protein</fullName>
        <ecNumber evidence="2">2.-.-.-</ecNumber>
    </submittedName>
</protein>
<dbReference type="PANTHER" id="PTHR43792">
    <property type="entry name" value="GNAT FAMILY, PUTATIVE (AFU_ORTHOLOGUE AFUA_3G00765)-RELATED-RELATED"/>
    <property type="match status" value="1"/>
</dbReference>
<keyword evidence="2" id="KW-0808">Transferase</keyword>
<evidence type="ECO:0000313" key="3">
    <source>
        <dbReference type="Proteomes" id="UP001330812"/>
    </source>
</evidence>
<reference evidence="2 3" key="1">
    <citation type="journal article" date="2015" name="Int. J. Syst. Evol. Microbiol.">
        <title>Amycolatopsis rhabdoformis sp. nov., an actinomycete isolated from a tropical forest soil.</title>
        <authorList>
            <person name="Souza W.R."/>
            <person name="Silva R.E."/>
            <person name="Goodfellow M."/>
            <person name="Busarakam K."/>
            <person name="Figueiro F.S."/>
            <person name="Ferreira D."/>
            <person name="Rodrigues-Filho E."/>
            <person name="Moraes L.A.B."/>
            <person name="Zucchi T.D."/>
        </authorList>
    </citation>
    <scope>NUCLEOTIDE SEQUENCE [LARGE SCALE GENOMIC DNA]</scope>
    <source>
        <strain evidence="2 3">NCIMB 14900</strain>
    </source>
</reference>
<evidence type="ECO:0000259" key="1">
    <source>
        <dbReference type="PROSITE" id="PS51186"/>
    </source>
</evidence>
<sequence>MEIELRDWSRDDAAWYVAQVRDPDILRFTTERAALTVAEFRRALEALRRNENALGFVAVATGSGERLANLAAQRTGAVVEVSYWVAAAARGRGVAGRALTELCRRVSAAWPGAEIRLWTHADNIASQRVAERAGFGQVEGAGGREVRGQAWPVVHYSFLATPPSVR</sequence>
<evidence type="ECO:0000313" key="2">
    <source>
        <dbReference type="EMBL" id="WSE34994.1"/>
    </source>
</evidence>